<feature type="compositionally biased region" description="Basic and acidic residues" evidence="1">
    <location>
        <begin position="12"/>
        <end position="31"/>
    </location>
</feature>
<reference evidence="2 3" key="1">
    <citation type="journal article" date="2024" name="G3 (Bethesda)">
        <title>Genome assembly of Hibiscus sabdariffa L. provides insights into metabolisms of medicinal natural products.</title>
        <authorList>
            <person name="Kim T."/>
        </authorList>
    </citation>
    <scope>NUCLEOTIDE SEQUENCE [LARGE SCALE GENOMIC DNA]</scope>
    <source>
        <strain evidence="2">TK-2024</strain>
        <tissue evidence="2">Old leaves</tissue>
    </source>
</reference>
<evidence type="ECO:0000313" key="3">
    <source>
        <dbReference type="Proteomes" id="UP001396334"/>
    </source>
</evidence>
<organism evidence="2 3">
    <name type="scientific">Hibiscus sabdariffa</name>
    <name type="common">roselle</name>
    <dbReference type="NCBI Taxonomy" id="183260"/>
    <lineage>
        <taxon>Eukaryota</taxon>
        <taxon>Viridiplantae</taxon>
        <taxon>Streptophyta</taxon>
        <taxon>Embryophyta</taxon>
        <taxon>Tracheophyta</taxon>
        <taxon>Spermatophyta</taxon>
        <taxon>Magnoliopsida</taxon>
        <taxon>eudicotyledons</taxon>
        <taxon>Gunneridae</taxon>
        <taxon>Pentapetalae</taxon>
        <taxon>rosids</taxon>
        <taxon>malvids</taxon>
        <taxon>Malvales</taxon>
        <taxon>Malvaceae</taxon>
        <taxon>Malvoideae</taxon>
        <taxon>Hibiscus</taxon>
    </lineage>
</organism>
<dbReference type="Proteomes" id="UP001396334">
    <property type="component" value="Unassembled WGS sequence"/>
</dbReference>
<evidence type="ECO:0000256" key="1">
    <source>
        <dbReference type="SAM" id="MobiDB-lite"/>
    </source>
</evidence>
<feature type="compositionally biased region" description="Polar residues" evidence="1">
    <location>
        <begin position="32"/>
        <end position="43"/>
    </location>
</feature>
<gene>
    <name evidence="2" type="ORF">V6N11_018027</name>
</gene>
<keyword evidence="3" id="KW-1185">Reference proteome</keyword>
<proteinExistence type="predicted"/>
<name>A0ABR2T654_9ROSI</name>
<dbReference type="EMBL" id="JBBPBN010000008">
    <property type="protein sequence ID" value="KAK9032985.1"/>
    <property type="molecule type" value="Genomic_DNA"/>
</dbReference>
<feature type="compositionally biased region" description="Basic and acidic residues" evidence="1">
    <location>
        <begin position="44"/>
        <end position="82"/>
    </location>
</feature>
<protein>
    <submittedName>
        <fullName evidence="2">Uncharacterized protein</fullName>
    </submittedName>
</protein>
<evidence type="ECO:0000313" key="2">
    <source>
        <dbReference type="EMBL" id="KAK9032985.1"/>
    </source>
</evidence>
<accession>A0ABR2T654</accession>
<comment type="caution">
    <text evidence="2">The sequence shown here is derived from an EMBL/GenBank/DDBJ whole genome shotgun (WGS) entry which is preliminary data.</text>
</comment>
<sequence>MPSSKQKHHGKRALEAVEEGTRNQERGRNEYESLSISLNLKESPSSRKRFDLPLRKDTGGRTMDRREVKPQSNDHRLSQARA</sequence>
<feature type="region of interest" description="Disordered" evidence="1">
    <location>
        <begin position="1"/>
        <end position="82"/>
    </location>
</feature>
<feature type="compositionally biased region" description="Basic residues" evidence="1">
    <location>
        <begin position="1"/>
        <end position="11"/>
    </location>
</feature>